<evidence type="ECO:0000313" key="2">
    <source>
        <dbReference type="Proteomes" id="UP000242497"/>
    </source>
</evidence>
<accession>A0A1M6SB44</accession>
<evidence type="ECO:0000313" key="1">
    <source>
        <dbReference type="EMBL" id="SHK41992.1"/>
    </source>
</evidence>
<proteinExistence type="predicted"/>
<sequence length="115" mass="13154">MALFIPSMSFAASWNSFPVDNYGDYTTQTFYNNGDPGISLWMNNNSESSRSYTIELEYRQPSGRWTVIDEQSGSIRGGSSKSIYFNTDTYYKGNMRYVITASSSLKYDGKVSYYR</sequence>
<name>A0A1M6SB44_9FIRM</name>
<dbReference type="EMBL" id="FRAE01000069">
    <property type="protein sequence ID" value="SHK41992.1"/>
    <property type="molecule type" value="Genomic_DNA"/>
</dbReference>
<dbReference type="STRING" id="1123349.SAMN02744037_02305"/>
<organism evidence="1 2">
    <name type="scientific">Tepidibacter formicigenes DSM 15518</name>
    <dbReference type="NCBI Taxonomy" id="1123349"/>
    <lineage>
        <taxon>Bacteria</taxon>
        <taxon>Bacillati</taxon>
        <taxon>Bacillota</taxon>
        <taxon>Clostridia</taxon>
        <taxon>Peptostreptococcales</taxon>
        <taxon>Peptostreptococcaceae</taxon>
        <taxon>Tepidibacter</taxon>
    </lineage>
</organism>
<dbReference type="Proteomes" id="UP000242497">
    <property type="component" value="Unassembled WGS sequence"/>
</dbReference>
<gene>
    <name evidence="1" type="ORF">SAMN02744037_02305</name>
</gene>
<reference evidence="2" key="1">
    <citation type="submission" date="2016-11" db="EMBL/GenBank/DDBJ databases">
        <authorList>
            <person name="Varghese N."/>
            <person name="Submissions S."/>
        </authorList>
    </citation>
    <scope>NUCLEOTIDE SEQUENCE [LARGE SCALE GENOMIC DNA]</scope>
    <source>
        <strain evidence="2">DSM 15518</strain>
    </source>
</reference>
<keyword evidence="2" id="KW-1185">Reference proteome</keyword>
<protein>
    <submittedName>
        <fullName evidence="1">Uncharacterized protein</fullName>
    </submittedName>
</protein>
<dbReference type="AlphaFoldDB" id="A0A1M6SB44"/>